<sequence length="55" mass="6221">MLEKGTSIGSAMSLSASTMNIVVSIASARRRATRRRRPWSDSAFHRECRAQDVRR</sequence>
<geneLocation type="plasmid" evidence="3">
    <name>prsp8c3c</name>
</geneLocation>
<name>A0A1L5PEM2_RHIET</name>
<reference evidence="2 3" key="1">
    <citation type="submission" date="2016-09" db="EMBL/GenBank/DDBJ databases">
        <title>The complete genome sequences of Rhizobium gallicum, symbiovars gallicum and phaseoli, symbionts associated to common bean (Phaseolus vulgaris).</title>
        <authorList>
            <person name="Bustos P."/>
            <person name="Santamaria R.I."/>
            <person name="Perez-Carrascal O.M."/>
            <person name="Juarez S."/>
            <person name="Lozano L."/>
            <person name="Martinez-Flores I."/>
            <person name="Martinez-Romero E."/>
            <person name="Cevallos M."/>
            <person name="Romero D."/>
            <person name="Davila G."/>
            <person name="Gonzalez V."/>
        </authorList>
    </citation>
    <scope>NUCLEOTIDE SEQUENCE [LARGE SCALE GENOMIC DNA]</scope>
    <source>
        <strain evidence="2 3">8C-3</strain>
        <plasmid evidence="3">Plasmid prsp8c3c</plasmid>
    </source>
</reference>
<evidence type="ECO:0000313" key="3">
    <source>
        <dbReference type="Proteomes" id="UP000185109"/>
    </source>
</evidence>
<dbReference type="AlphaFoldDB" id="A0A1L5PEM2"/>
<keyword evidence="1" id="KW-0472">Membrane</keyword>
<organism evidence="2 3">
    <name type="scientific">Rhizobium etli 8C-3</name>
    <dbReference type="NCBI Taxonomy" id="538025"/>
    <lineage>
        <taxon>Bacteria</taxon>
        <taxon>Pseudomonadati</taxon>
        <taxon>Pseudomonadota</taxon>
        <taxon>Alphaproteobacteria</taxon>
        <taxon>Hyphomicrobiales</taxon>
        <taxon>Rhizobiaceae</taxon>
        <taxon>Rhizobium/Agrobacterium group</taxon>
        <taxon>Rhizobium</taxon>
    </lineage>
</organism>
<protein>
    <submittedName>
        <fullName evidence="2">Uncharacterized protein</fullName>
    </submittedName>
</protein>
<keyword evidence="1" id="KW-0812">Transmembrane</keyword>
<dbReference type="EMBL" id="CP017244">
    <property type="protein sequence ID" value="APO78604.1"/>
    <property type="molecule type" value="Genomic_DNA"/>
</dbReference>
<feature type="transmembrane region" description="Helical" evidence="1">
    <location>
        <begin position="6"/>
        <end position="28"/>
    </location>
</feature>
<dbReference type="Proteomes" id="UP000185109">
    <property type="component" value="Plasmid pRsp8C3c"/>
</dbReference>
<gene>
    <name evidence="2" type="ORF">AM571_PC00867</name>
</gene>
<proteinExistence type="predicted"/>
<keyword evidence="1" id="KW-1133">Transmembrane helix</keyword>
<keyword evidence="2" id="KW-0614">Plasmid</keyword>
<evidence type="ECO:0000256" key="1">
    <source>
        <dbReference type="SAM" id="Phobius"/>
    </source>
</evidence>
<evidence type="ECO:0000313" key="2">
    <source>
        <dbReference type="EMBL" id="APO78604.1"/>
    </source>
</evidence>
<accession>A0A1L5PEM2</accession>